<keyword evidence="8" id="KW-1185">Reference proteome</keyword>
<dbReference type="Gene3D" id="3.30.43.10">
    <property type="entry name" value="Uridine Diphospho-n-acetylenolpyruvylglucosamine Reductase, domain 2"/>
    <property type="match status" value="1"/>
</dbReference>
<evidence type="ECO:0000256" key="2">
    <source>
        <dbReference type="ARBA" id="ARBA00022729"/>
    </source>
</evidence>
<protein>
    <submittedName>
        <fullName evidence="7">Glucooligosaccharide oxidase</fullName>
    </submittedName>
</protein>
<dbReference type="InterPro" id="IPR016169">
    <property type="entry name" value="FAD-bd_PCMH_sub2"/>
</dbReference>
<evidence type="ECO:0000259" key="6">
    <source>
        <dbReference type="PROSITE" id="PS51387"/>
    </source>
</evidence>
<feature type="signal peptide" evidence="5">
    <location>
        <begin position="1"/>
        <end position="17"/>
    </location>
</feature>
<proteinExistence type="inferred from homology"/>
<feature type="chain" id="PRO_5017285608" evidence="5">
    <location>
        <begin position="18"/>
        <end position="501"/>
    </location>
</feature>
<dbReference type="InterPro" id="IPR006094">
    <property type="entry name" value="Oxid_FAD_bind_N"/>
</dbReference>
<evidence type="ECO:0000256" key="4">
    <source>
        <dbReference type="ARBA" id="ARBA00023180"/>
    </source>
</evidence>
<dbReference type="Proteomes" id="UP000266673">
    <property type="component" value="Unassembled WGS sequence"/>
</dbReference>
<organism evidence="7 8">
    <name type="scientific">Gigaspora rosea</name>
    <dbReference type="NCBI Taxonomy" id="44941"/>
    <lineage>
        <taxon>Eukaryota</taxon>
        <taxon>Fungi</taxon>
        <taxon>Fungi incertae sedis</taxon>
        <taxon>Mucoromycota</taxon>
        <taxon>Glomeromycotina</taxon>
        <taxon>Glomeromycetes</taxon>
        <taxon>Diversisporales</taxon>
        <taxon>Gigasporaceae</taxon>
        <taxon>Gigaspora</taxon>
    </lineage>
</organism>
<dbReference type="PROSITE" id="PS00862">
    <property type="entry name" value="OX2_COVAL_FAD"/>
    <property type="match status" value="1"/>
</dbReference>
<dbReference type="OrthoDB" id="415825at2759"/>
<dbReference type="SUPFAM" id="SSF56176">
    <property type="entry name" value="FAD-binding/transporter-associated domain-like"/>
    <property type="match status" value="1"/>
</dbReference>
<gene>
    <name evidence="7" type="ORF">C2G38_2137093</name>
</gene>
<name>A0A397W2F5_9GLOM</name>
<dbReference type="EMBL" id="QKWP01000051">
    <property type="protein sequence ID" value="RIB28955.1"/>
    <property type="molecule type" value="Genomic_DNA"/>
</dbReference>
<evidence type="ECO:0000256" key="3">
    <source>
        <dbReference type="ARBA" id="ARBA00023002"/>
    </source>
</evidence>
<feature type="domain" description="FAD-binding PCMH-type" evidence="6">
    <location>
        <begin position="65"/>
        <end position="239"/>
    </location>
</feature>
<dbReference type="Pfam" id="PF01565">
    <property type="entry name" value="FAD_binding_4"/>
    <property type="match status" value="1"/>
</dbReference>
<accession>A0A397W2F5</accession>
<keyword evidence="4" id="KW-0325">Glycoprotein</keyword>
<dbReference type="GO" id="GO:0071949">
    <property type="term" value="F:FAD binding"/>
    <property type="evidence" value="ECO:0007669"/>
    <property type="project" value="InterPro"/>
</dbReference>
<dbReference type="GO" id="GO:0016491">
    <property type="term" value="F:oxidoreductase activity"/>
    <property type="evidence" value="ECO:0007669"/>
    <property type="project" value="UniProtKB-KW"/>
</dbReference>
<dbReference type="InterPro" id="IPR012951">
    <property type="entry name" value="BBE"/>
</dbReference>
<dbReference type="InterPro" id="IPR016166">
    <property type="entry name" value="FAD-bd_PCMH"/>
</dbReference>
<dbReference type="Gene3D" id="3.30.465.10">
    <property type="match status" value="1"/>
</dbReference>
<dbReference type="PROSITE" id="PS51387">
    <property type="entry name" value="FAD_PCMH"/>
    <property type="match status" value="1"/>
</dbReference>
<evidence type="ECO:0000256" key="5">
    <source>
        <dbReference type="SAM" id="SignalP"/>
    </source>
</evidence>
<keyword evidence="3" id="KW-0560">Oxidoreductase</keyword>
<dbReference type="Gene3D" id="3.40.462.20">
    <property type="match status" value="1"/>
</dbReference>
<evidence type="ECO:0000313" key="8">
    <source>
        <dbReference type="Proteomes" id="UP000266673"/>
    </source>
</evidence>
<dbReference type="PANTHER" id="PTHR32448">
    <property type="entry name" value="OS08G0158400 PROTEIN"/>
    <property type="match status" value="1"/>
</dbReference>
<reference evidence="7 8" key="1">
    <citation type="submission" date="2018-06" db="EMBL/GenBank/DDBJ databases">
        <title>Comparative genomics reveals the genomic features of Rhizophagus irregularis, R. cerebriforme, R. diaphanum and Gigaspora rosea, and their symbiotic lifestyle signature.</title>
        <authorList>
            <person name="Morin E."/>
            <person name="San Clemente H."/>
            <person name="Chen E.C.H."/>
            <person name="De La Providencia I."/>
            <person name="Hainaut M."/>
            <person name="Kuo A."/>
            <person name="Kohler A."/>
            <person name="Murat C."/>
            <person name="Tang N."/>
            <person name="Roy S."/>
            <person name="Loubradou J."/>
            <person name="Henrissat B."/>
            <person name="Grigoriev I.V."/>
            <person name="Corradi N."/>
            <person name="Roux C."/>
            <person name="Martin F.M."/>
        </authorList>
    </citation>
    <scope>NUCLEOTIDE SEQUENCE [LARGE SCALE GENOMIC DNA]</scope>
    <source>
        <strain evidence="7 8">DAOM 194757</strain>
    </source>
</reference>
<evidence type="ECO:0000313" key="7">
    <source>
        <dbReference type="EMBL" id="RIB28955.1"/>
    </source>
</evidence>
<evidence type="ECO:0000256" key="1">
    <source>
        <dbReference type="ARBA" id="ARBA00005466"/>
    </source>
</evidence>
<dbReference type="InterPro" id="IPR006093">
    <property type="entry name" value="Oxy_OxRdtase_FAD_BS"/>
</dbReference>
<dbReference type="AlphaFoldDB" id="A0A397W2F5"/>
<keyword evidence="2 5" id="KW-0732">Signal</keyword>
<dbReference type="Pfam" id="PF08031">
    <property type="entry name" value="BBE"/>
    <property type="match status" value="1"/>
</dbReference>
<dbReference type="InterPro" id="IPR016167">
    <property type="entry name" value="FAD-bd_PCMH_sub1"/>
</dbReference>
<comment type="caution">
    <text evidence="7">The sequence shown here is derived from an EMBL/GenBank/DDBJ whole genome shotgun (WGS) entry which is preliminary data.</text>
</comment>
<dbReference type="InterPro" id="IPR036318">
    <property type="entry name" value="FAD-bd_PCMH-like_sf"/>
</dbReference>
<comment type="similarity">
    <text evidence="1">Belongs to the oxygen-dependent FAD-linked oxidoreductase family.</text>
</comment>
<sequence>MISYIYIAFFFIATIYALQDEVCPGEESLRDCLKKCKFEGTTHFRSDLEDTAYDNDLGREYNLRVIRYPVAFVHPINNNDVSKAIICGANHNFPVIARSGGHSFESYSIGDKNCTLVVDLINFNKISINKADKTAVVGSGSRLGILYYELNKAGFAFPSGNCPSVGVGGIILGGGEGLLMRKFGMSSDNLVDAEIVLADGTIVENANATRYEDLFWALRGAGNAGYGIVTSLTLQIHEIPKTVTFMDFTYNFNLDSIKLMYQTINKIGRRFDKDLSIIFGFSHPGNVAFVRGTYLGPQNELEKILKNFIEKSKPKEVKYSEGDWFSAIYKNTPYPMNTEEGAKHPRIVPISVKMKSFYVDNPGLSDKGVETLFDFMEAIKKEGCGFYIVAILYAGGEVNEIPRSKTAFVHRGLMYNILTPVSLPLTGGEKCLNRLENFAKEFRKYTSSESYQNLIDKELDNWQERYYVENIDELVKIKLKYDPHEVFRWNQSIPSSSSTEG</sequence>
<dbReference type="STRING" id="44941.A0A397W2F5"/>